<protein>
    <submittedName>
        <fullName evidence="2">Uncharacterized protein</fullName>
    </submittedName>
</protein>
<comment type="caution">
    <text evidence="2">The sequence shown here is derived from an EMBL/GenBank/DDBJ whole genome shotgun (WGS) entry which is preliminary data.</text>
</comment>
<dbReference type="AlphaFoldDB" id="A0A420I4F1"/>
<reference evidence="2 3" key="1">
    <citation type="journal article" date="2018" name="BMC Genomics">
        <title>Comparative genome analyses reveal sequence features reflecting distinct modes of host-adaptation between dicot and monocot powdery mildew.</title>
        <authorList>
            <person name="Wu Y."/>
            <person name="Ma X."/>
            <person name="Pan Z."/>
            <person name="Kale S.D."/>
            <person name="Song Y."/>
            <person name="King H."/>
            <person name="Zhang Q."/>
            <person name="Presley C."/>
            <person name="Deng X."/>
            <person name="Wei C.I."/>
            <person name="Xiao S."/>
        </authorList>
    </citation>
    <scope>NUCLEOTIDE SEQUENCE [LARGE SCALE GENOMIC DNA]</scope>
    <source>
        <strain evidence="2">UCSC1</strain>
    </source>
</reference>
<dbReference type="Proteomes" id="UP000285405">
    <property type="component" value="Unassembled WGS sequence"/>
</dbReference>
<accession>A0A420I4F1</accession>
<feature type="non-terminal residue" evidence="2">
    <location>
        <position position="46"/>
    </location>
</feature>
<feature type="region of interest" description="Disordered" evidence="1">
    <location>
        <begin position="1"/>
        <end position="46"/>
    </location>
</feature>
<proteinExistence type="predicted"/>
<evidence type="ECO:0000313" key="3">
    <source>
        <dbReference type="Proteomes" id="UP000285405"/>
    </source>
</evidence>
<name>A0A420I4F1_9PEZI</name>
<evidence type="ECO:0000313" key="2">
    <source>
        <dbReference type="EMBL" id="RKF64521.1"/>
    </source>
</evidence>
<sequence>MKLDAKESAYGSDNDPYEQLFNEIDKEEEEPEVSDDGNSETDGEDL</sequence>
<dbReference type="EMBL" id="MCBR01013154">
    <property type="protein sequence ID" value="RKF64521.1"/>
    <property type="molecule type" value="Genomic_DNA"/>
</dbReference>
<evidence type="ECO:0000256" key="1">
    <source>
        <dbReference type="SAM" id="MobiDB-lite"/>
    </source>
</evidence>
<gene>
    <name evidence="2" type="ORF">GcC1_131019</name>
</gene>
<organism evidence="2 3">
    <name type="scientific">Golovinomyces cichoracearum</name>
    <dbReference type="NCBI Taxonomy" id="62708"/>
    <lineage>
        <taxon>Eukaryota</taxon>
        <taxon>Fungi</taxon>
        <taxon>Dikarya</taxon>
        <taxon>Ascomycota</taxon>
        <taxon>Pezizomycotina</taxon>
        <taxon>Leotiomycetes</taxon>
        <taxon>Erysiphales</taxon>
        <taxon>Erysiphaceae</taxon>
        <taxon>Golovinomyces</taxon>
    </lineage>
</organism>
<feature type="compositionally biased region" description="Acidic residues" evidence="1">
    <location>
        <begin position="25"/>
        <end position="46"/>
    </location>
</feature>